<dbReference type="EMBL" id="BGZK01000655">
    <property type="protein sequence ID" value="GBP54848.1"/>
    <property type="molecule type" value="Genomic_DNA"/>
</dbReference>
<accession>A0A4C1WTW0</accession>
<reference evidence="2 3" key="1">
    <citation type="journal article" date="2019" name="Commun. Biol.">
        <title>The bagworm genome reveals a unique fibroin gene that provides high tensile strength.</title>
        <authorList>
            <person name="Kono N."/>
            <person name="Nakamura H."/>
            <person name="Ohtoshi R."/>
            <person name="Tomita M."/>
            <person name="Numata K."/>
            <person name="Arakawa K."/>
        </authorList>
    </citation>
    <scope>NUCLEOTIDE SEQUENCE [LARGE SCALE GENOMIC DNA]</scope>
</reference>
<dbReference type="Proteomes" id="UP000299102">
    <property type="component" value="Unassembled WGS sequence"/>
</dbReference>
<gene>
    <name evidence="2" type="ORF">EVAR_87922_1</name>
</gene>
<protein>
    <submittedName>
        <fullName evidence="2">Uncharacterized protein</fullName>
    </submittedName>
</protein>
<organism evidence="2 3">
    <name type="scientific">Eumeta variegata</name>
    <name type="common">Bagworm moth</name>
    <name type="synonym">Eumeta japonica</name>
    <dbReference type="NCBI Taxonomy" id="151549"/>
    <lineage>
        <taxon>Eukaryota</taxon>
        <taxon>Metazoa</taxon>
        <taxon>Ecdysozoa</taxon>
        <taxon>Arthropoda</taxon>
        <taxon>Hexapoda</taxon>
        <taxon>Insecta</taxon>
        <taxon>Pterygota</taxon>
        <taxon>Neoptera</taxon>
        <taxon>Endopterygota</taxon>
        <taxon>Lepidoptera</taxon>
        <taxon>Glossata</taxon>
        <taxon>Ditrysia</taxon>
        <taxon>Tineoidea</taxon>
        <taxon>Psychidae</taxon>
        <taxon>Oiketicinae</taxon>
        <taxon>Eumeta</taxon>
    </lineage>
</organism>
<evidence type="ECO:0000313" key="2">
    <source>
        <dbReference type="EMBL" id="GBP54848.1"/>
    </source>
</evidence>
<feature type="region of interest" description="Disordered" evidence="1">
    <location>
        <begin position="72"/>
        <end position="93"/>
    </location>
</feature>
<name>A0A4C1WTW0_EUMVA</name>
<dbReference type="AlphaFoldDB" id="A0A4C1WTW0"/>
<comment type="caution">
    <text evidence="2">The sequence shown here is derived from an EMBL/GenBank/DDBJ whole genome shotgun (WGS) entry which is preliminary data.</text>
</comment>
<sequence>MNILGHPHHRAPAQAHCGLARAQCSDKVFAHPAILYPLCDIIFPRNGARKYDHGRRESEILTKTYIYTEILKDGSGRPPQRRRTAEKAFGSRRSALSSAFNLARVDAARRGRDTRRSRL</sequence>
<evidence type="ECO:0000313" key="3">
    <source>
        <dbReference type="Proteomes" id="UP000299102"/>
    </source>
</evidence>
<proteinExistence type="predicted"/>
<evidence type="ECO:0000256" key="1">
    <source>
        <dbReference type="SAM" id="MobiDB-lite"/>
    </source>
</evidence>
<keyword evidence="3" id="KW-1185">Reference proteome</keyword>